<reference evidence="1 2" key="1">
    <citation type="submission" date="2024-08" db="EMBL/GenBank/DDBJ databases">
        <title>Genome mining of Saccharopolyspora cebuensis PGLac3 from Nigerian medicinal plant.</title>
        <authorList>
            <person name="Ezeobiora C.E."/>
            <person name="Igbokwe N.H."/>
            <person name="Amin D.H."/>
            <person name="Mendie U.E."/>
        </authorList>
    </citation>
    <scope>NUCLEOTIDE SEQUENCE [LARGE SCALE GENOMIC DNA]</scope>
    <source>
        <strain evidence="1 2">PGLac3</strain>
    </source>
</reference>
<dbReference type="InterPro" id="IPR021607">
    <property type="entry name" value="DUF3224"/>
</dbReference>
<protein>
    <submittedName>
        <fullName evidence="1">DUF3224 domain-containing protein</fullName>
    </submittedName>
</protein>
<proteinExistence type="predicted"/>
<dbReference type="Pfam" id="PF11528">
    <property type="entry name" value="DUF3224"/>
    <property type="match status" value="1"/>
</dbReference>
<dbReference type="Proteomes" id="UP001564626">
    <property type="component" value="Unassembled WGS sequence"/>
</dbReference>
<dbReference type="RefSeq" id="WP_345357303.1">
    <property type="nucleotide sequence ID" value="NZ_BAABII010000003.1"/>
</dbReference>
<sequence length="145" mass="15510">MSFAKKATGRFSVTSWTEQVVTDIDGEGQERGGVRYPTRGITRAEVSYTYSGAIEGTSTLTYLITYRPGGAPVLGFEHFEGSIDGRTGSCVLRHTGTQDETGVFEHVEVVPGLGTGELAELRGEADLAVVGHSEDGYELVLSYQG</sequence>
<evidence type="ECO:0000313" key="2">
    <source>
        <dbReference type="Proteomes" id="UP001564626"/>
    </source>
</evidence>
<comment type="caution">
    <text evidence="1">The sequence shown here is derived from an EMBL/GenBank/DDBJ whole genome shotgun (WGS) entry which is preliminary data.</text>
</comment>
<name>A0ABV4CRU9_9PSEU</name>
<accession>A0ABV4CRU9</accession>
<dbReference type="InterPro" id="IPR023159">
    <property type="entry name" value="SO1590-like_sf"/>
</dbReference>
<evidence type="ECO:0000313" key="1">
    <source>
        <dbReference type="EMBL" id="MEY8042697.1"/>
    </source>
</evidence>
<keyword evidence="2" id="KW-1185">Reference proteome</keyword>
<dbReference type="Gene3D" id="2.40.350.10">
    <property type="entry name" value="SO1590-like"/>
    <property type="match status" value="1"/>
</dbReference>
<gene>
    <name evidence="1" type="ORF">AB8O55_25095</name>
</gene>
<dbReference type="SUPFAM" id="SSF159238">
    <property type="entry name" value="SO1590-like"/>
    <property type="match status" value="1"/>
</dbReference>
<organism evidence="1 2">
    <name type="scientific">Saccharopolyspora cebuensis</name>
    <dbReference type="NCBI Taxonomy" id="418759"/>
    <lineage>
        <taxon>Bacteria</taxon>
        <taxon>Bacillati</taxon>
        <taxon>Actinomycetota</taxon>
        <taxon>Actinomycetes</taxon>
        <taxon>Pseudonocardiales</taxon>
        <taxon>Pseudonocardiaceae</taxon>
        <taxon>Saccharopolyspora</taxon>
    </lineage>
</organism>
<dbReference type="EMBL" id="JBGEHV010000063">
    <property type="protein sequence ID" value="MEY8042697.1"/>
    <property type="molecule type" value="Genomic_DNA"/>
</dbReference>